<dbReference type="EMBL" id="BNJK01000002">
    <property type="protein sequence ID" value="GHO99704.1"/>
    <property type="molecule type" value="Genomic_DNA"/>
</dbReference>
<dbReference type="SUPFAM" id="SSF51735">
    <property type="entry name" value="NAD(P)-binding Rossmann-fold domains"/>
    <property type="match status" value="1"/>
</dbReference>
<dbReference type="InterPro" id="IPR016102">
    <property type="entry name" value="Succinyl-CoA_synth-like"/>
</dbReference>
<accession>A0A8J3IPS4</accession>
<keyword evidence="9" id="KW-1185">Reference proteome</keyword>
<dbReference type="GO" id="GO:0046872">
    <property type="term" value="F:metal ion binding"/>
    <property type="evidence" value="ECO:0007669"/>
    <property type="project" value="InterPro"/>
</dbReference>
<dbReference type="Gene3D" id="3.30.470.20">
    <property type="entry name" value="ATP-grasp fold, B domain"/>
    <property type="match status" value="1"/>
</dbReference>
<dbReference type="SUPFAM" id="SSF55729">
    <property type="entry name" value="Acyl-CoA N-acyltransferases (Nat)"/>
    <property type="match status" value="1"/>
</dbReference>
<dbReference type="PROSITE" id="PS51186">
    <property type="entry name" value="GNAT"/>
    <property type="match status" value="1"/>
</dbReference>
<dbReference type="InterPro" id="IPR036291">
    <property type="entry name" value="NAD(P)-bd_dom_sf"/>
</dbReference>
<dbReference type="PANTHER" id="PTHR43334">
    <property type="entry name" value="ACETATE--COA LIGASE [ADP-FORMING]"/>
    <property type="match status" value="1"/>
</dbReference>
<dbReference type="Pfam" id="PF13549">
    <property type="entry name" value="ATP-grasp_5"/>
    <property type="match status" value="1"/>
</dbReference>
<dbReference type="Gene3D" id="3.40.50.720">
    <property type="entry name" value="NAD(P)-binding Rossmann-like Domain"/>
    <property type="match status" value="1"/>
</dbReference>
<dbReference type="InterPro" id="IPR032875">
    <property type="entry name" value="Succ_CoA_lig_flav_dom"/>
</dbReference>
<evidence type="ECO:0000259" key="7">
    <source>
        <dbReference type="PROSITE" id="PS51186"/>
    </source>
</evidence>
<dbReference type="Proteomes" id="UP000597444">
    <property type="component" value="Unassembled WGS sequence"/>
</dbReference>
<evidence type="ECO:0000256" key="3">
    <source>
        <dbReference type="ARBA" id="ARBA00022840"/>
    </source>
</evidence>
<dbReference type="Gene3D" id="3.40.630.30">
    <property type="match status" value="1"/>
</dbReference>
<protein>
    <submittedName>
        <fullName evidence="8">GNAT family N-acetyltransferase</fullName>
    </submittedName>
</protein>
<gene>
    <name evidence="8" type="ORF">KSF_097520</name>
</gene>
<reference evidence="8" key="1">
    <citation type="submission" date="2020-10" db="EMBL/GenBank/DDBJ databases">
        <title>Taxonomic study of unclassified bacteria belonging to the class Ktedonobacteria.</title>
        <authorList>
            <person name="Yabe S."/>
            <person name="Wang C.M."/>
            <person name="Zheng Y."/>
            <person name="Sakai Y."/>
            <person name="Cavaletti L."/>
            <person name="Monciardini P."/>
            <person name="Donadio S."/>
        </authorList>
    </citation>
    <scope>NUCLEOTIDE SEQUENCE</scope>
    <source>
        <strain evidence="8">ID150040</strain>
    </source>
</reference>
<evidence type="ECO:0000256" key="2">
    <source>
        <dbReference type="ARBA" id="ARBA00022741"/>
    </source>
</evidence>
<organism evidence="8 9">
    <name type="scientific">Reticulibacter mediterranei</name>
    <dbReference type="NCBI Taxonomy" id="2778369"/>
    <lineage>
        <taxon>Bacteria</taxon>
        <taxon>Bacillati</taxon>
        <taxon>Chloroflexota</taxon>
        <taxon>Ktedonobacteria</taxon>
        <taxon>Ktedonobacterales</taxon>
        <taxon>Reticulibacteraceae</taxon>
        <taxon>Reticulibacter</taxon>
    </lineage>
</organism>
<dbReference type="Gene3D" id="3.30.1490.20">
    <property type="entry name" value="ATP-grasp fold, A domain"/>
    <property type="match status" value="1"/>
</dbReference>
<feature type="domain" description="ATP-grasp" evidence="6">
    <location>
        <begin position="519"/>
        <end position="555"/>
    </location>
</feature>
<dbReference type="InterPro" id="IPR003781">
    <property type="entry name" value="CoA-bd"/>
</dbReference>
<comment type="similarity">
    <text evidence="4">In the N-terminal section; belongs to the acetate CoA ligase alpha subunit family.</text>
</comment>
<dbReference type="PROSITE" id="PS50975">
    <property type="entry name" value="ATP_GRASP"/>
    <property type="match status" value="1"/>
</dbReference>
<evidence type="ECO:0000256" key="1">
    <source>
        <dbReference type="ARBA" id="ARBA00022598"/>
    </source>
</evidence>
<dbReference type="InterPro" id="IPR016181">
    <property type="entry name" value="Acyl_CoA_acyltransferase"/>
</dbReference>
<dbReference type="Gene3D" id="3.40.50.261">
    <property type="entry name" value="Succinyl-CoA synthetase domains"/>
    <property type="match status" value="2"/>
</dbReference>
<dbReference type="SUPFAM" id="SSF56059">
    <property type="entry name" value="Glutathione synthetase ATP-binding domain-like"/>
    <property type="match status" value="1"/>
</dbReference>
<dbReference type="InterPro" id="IPR043938">
    <property type="entry name" value="Ligase_CoA_dom"/>
</dbReference>
<keyword evidence="1" id="KW-0436">Ligase</keyword>
<dbReference type="AlphaFoldDB" id="A0A8J3IPS4"/>
<evidence type="ECO:0000313" key="8">
    <source>
        <dbReference type="EMBL" id="GHO99704.1"/>
    </source>
</evidence>
<sequence length="918" mass="99668">METNRAGGSTSSGRAAPTTVFRYKQSHPLNAIFEPKSIAVIGATEKPGSVGRTVLWNLISNPFGGTVFPVNAKRSSVLGIKAYPNLAALPQPVDLAVIVTPAPTVPGIISECVATGVKGAIIISAGFKEIGPEGARMEQQILEEARRGKLRIIGPNCLGVMSPLTGLNATFAGAMARPGNVGFISQSGALCTAVLDWSLSENVGFSSFISLGSMVDVGWGDLIDYLGSDPQTSSIIIYLETIGNARSFLSAARAVARTKPIIILKAGRTQEASKAASSHTGALTGSYEVFDAACRRSGVLTVKHIDELFSMAEVLAKQPRPKGPHLTILTNAGGPGVLATDALMDSGGALAELSPQTVAALDQVLPPQWSHNNPVDILGDADPERYAKALEIAAQDPNSDGLLVILTPQAMTDPTLTAEQLKRYANTTHKPILASWMGGAEVASGTAILNRASISTFPYPDTAAQAFNSMWRYTFNLRSIYETPQPFLEQSENRQAAASKIIETALQANRTLLTETESKQLLAAYGIPTVETRVASSEAEAVQCAEAIGYPVVLKLYSETITHKTDVGGVQLNLKDAAAVRTAYRVIETSVQEKAGTGHFQGVTVQPMISLDGYELILGSTLDPQFGPVLLFGSGGQLVEVYRDRALALPPLTTTLARRMMERTHILTALQGTRGRAPVDLTELEQLLVHFSYLVGEQPRIKEIDINPLLASPDRLLALDARIILHGPEVKTSDLPKLAIRPYPQRYVQPWTLKNGTPITIRPIRPEDEPLMVKFHETLSERSVYFRWLHVLQLSQRIAHDRLIGICFIDYDREMALVGDHYNPETQRHEIIGVGRLITAREANEAEFALLITDQFQRQGLATELLRRLIEFAHNEKIQRLTGDILVENTGMQAVCKKLGFHVYYSPEDQLMKAEMEL</sequence>
<evidence type="ECO:0000256" key="4">
    <source>
        <dbReference type="ARBA" id="ARBA00060888"/>
    </source>
</evidence>
<dbReference type="SUPFAM" id="SSF52210">
    <property type="entry name" value="Succinyl-CoA synthetase domains"/>
    <property type="match status" value="2"/>
</dbReference>
<keyword evidence="3 5" id="KW-0067">ATP-binding</keyword>
<evidence type="ECO:0000313" key="9">
    <source>
        <dbReference type="Proteomes" id="UP000597444"/>
    </source>
</evidence>
<dbReference type="Pfam" id="PF13302">
    <property type="entry name" value="Acetyltransf_3"/>
    <property type="match status" value="1"/>
</dbReference>
<dbReference type="InterPro" id="IPR011761">
    <property type="entry name" value="ATP-grasp"/>
</dbReference>
<dbReference type="InterPro" id="IPR051538">
    <property type="entry name" value="Acyl-CoA_Synth/Transferase"/>
</dbReference>
<name>A0A8J3IPS4_9CHLR</name>
<evidence type="ECO:0000259" key="6">
    <source>
        <dbReference type="PROSITE" id="PS50975"/>
    </source>
</evidence>
<comment type="caution">
    <text evidence="8">The sequence shown here is derived from an EMBL/GenBank/DDBJ whole genome shotgun (WGS) entry which is preliminary data.</text>
</comment>
<dbReference type="GO" id="GO:0016747">
    <property type="term" value="F:acyltransferase activity, transferring groups other than amino-acyl groups"/>
    <property type="evidence" value="ECO:0007669"/>
    <property type="project" value="InterPro"/>
</dbReference>
<dbReference type="Pfam" id="PF13607">
    <property type="entry name" value="Succ_CoA_lig"/>
    <property type="match status" value="1"/>
</dbReference>
<feature type="domain" description="N-acetyltransferase" evidence="7">
    <location>
        <begin position="759"/>
        <end position="917"/>
    </location>
</feature>
<dbReference type="FunFam" id="3.30.1490.20:FF:000020">
    <property type="entry name" value="Protein lysine acetyltransferase"/>
    <property type="match status" value="1"/>
</dbReference>
<dbReference type="SMART" id="SM00881">
    <property type="entry name" value="CoA_binding"/>
    <property type="match status" value="1"/>
</dbReference>
<dbReference type="Pfam" id="PF19045">
    <property type="entry name" value="Ligase_CoA_2"/>
    <property type="match status" value="1"/>
</dbReference>
<dbReference type="InterPro" id="IPR000182">
    <property type="entry name" value="GNAT_dom"/>
</dbReference>
<dbReference type="InterPro" id="IPR013815">
    <property type="entry name" value="ATP_grasp_subdomain_1"/>
</dbReference>
<dbReference type="Pfam" id="PF13380">
    <property type="entry name" value="CoA_binding_2"/>
    <property type="match status" value="1"/>
</dbReference>
<dbReference type="RefSeq" id="WP_220210333.1">
    <property type="nucleotide sequence ID" value="NZ_BNJK01000002.1"/>
</dbReference>
<keyword evidence="2 5" id="KW-0547">Nucleotide-binding</keyword>
<evidence type="ECO:0000256" key="5">
    <source>
        <dbReference type="PROSITE-ProRule" id="PRU00409"/>
    </source>
</evidence>
<dbReference type="GO" id="GO:0043758">
    <property type="term" value="F:acetate-CoA ligase (ADP-forming) activity"/>
    <property type="evidence" value="ECO:0007669"/>
    <property type="project" value="InterPro"/>
</dbReference>
<dbReference type="CDD" id="cd04301">
    <property type="entry name" value="NAT_SF"/>
    <property type="match status" value="1"/>
</dbReference>
<proteinExistence type="inferred from homology"/>
<dbReference type="GO" id="GO:0005524">
    <property type="term" value="F:ATP binding"/>
    <property type="evidence" value="ECO:0007669"/>
    <property type="project" value="UniProtKB-UniRule"/>
</dbReference>
<dbReference type="PANTHER" id="PTHR43334:SF1">
    <property type="entry name" value="3-HYDROXYPROPIONATE--COA LIGASE [ADP-FORMING]"/>
    <property type="match status" value="1"/>
</dbReference>